<dbReference type="GO" id="GO:0000049">
    <property type="term" value="F:tRNA binding"/>
    <property type="evidence" value="ECO:0007669"/>
    <property type="project" value="UniProtKB-UniRule"/>
</dbReference>
<dbReference type="SUPFAM" id="SSF53178">
    <property type="entry name" value="Peptidyl-tRNA hydrolase-like"/>
    <property type="match status" value="1"/>
</dbReference>
<comment type="function">
    <text evidence="8">Catalyzes the release of premature peptidyl moieties from peptidyl-tRNA molecules trapped in stalled 50S ribosomal subunits, and thus maintains levels of free tRNAs and 50S ribosomes.</text>
</comment>
<keyword evidence="2 8" id="KW-0820">tRNA-binding</keyword>
<dbReference type="EMBL" id="JABEVU030000001">
    <property type="protein sequence ID" value="MDB0580974.1"/>
    <property type="molecule type" value="Genomic_DNA"/>
</dbReference>
<comment type="catalytic activity">
    <reaction evidence="6 8 9">
        <text>an N-acyl-L-alpha-aminoacyl-tRNA + H2O = an N-acyl-L-amino acid + a tRNA + H(+)</text>
        <dbReference type="Rhea" id="RHEA:54448"/>
        <dbReference type="Rhea" id="RHEA-COMP:10123"/>
        <dbReference type="Rhea" id="RHEA-COMP:13883"/>
        <dbReference type="ChEBI" id="CHEBI:15377"/>
        <dbReference type="ChEBI" id="CHEBI:15378"/>
        <dbReference type="ChEBI" id="CHEBI:59874"/>
        <dbReference type="ChEBI" id="CHEBI:78442"/>
        <dbReference type="ChEBI" id="CHEBI:138191"/>
        <dbReference type="EC" id="3.1.1.29"/>
    </reaction>
</comment>
<feature type="binding site" evidence="8">
    <location>
        <position position="112"/>
    </location>
    <ligand>
        <name>tRNA</name>
        <dbReference type="ChEBI" id="CHEBI:17843"/>
    </ligand>
</feature>
<dbReference type="InterPro" id="IPR001328">
    <property type="entry name" value="Pept_tRNA_hydro"/>
</dbReference>
<feature type="binding site" evidence="8">
    <location>
        <position position="66"/>
    </location>
    <ligand>
        <name>tRNA</name>
        <dbReference type="ChEBI" id="CHEBI:17843"/>
    </ligand>
</feature>
<name>A0A0C2HLL3_9STAP</name>
<feature type="binding site" evidence="8">
    <location>
        <position position="64"/>
    </location>
    <ligand>
        <name>tRNA</name>
        <dbReference type="ChEBI" id="CHEBI:17843"/>
    </ligand>
</feature>
<dbReference type="AlphaFoldDB" id="A0A0C2HLL3"/>
<dbReference type="STRING" id="45670.SN16_09200"/>
<dbReference type="GO" id="GO:0006515">
    <property type="term" value="P:protein quality control for misfolded or incompletely synthesized proteins"/>
    <property type="evidence" value="ECO:0007669"/>
    <property type="project" value="UniProtKB-UniRule"/>
</dbReference>
<protein>
    <recommendedName>
        <fullName evidence="7 8">Peptidyl-tRNA hydrolase</fullName>
        <shortName evidence="8">Pth</shortName>
        <ecNumber evidence="1 8">3.1.1.29</ecNumber>
    </recommendedName>
</protein>
<proteinExistence type="inferred from homology"/>
<feature type="site" description="Stabilizes the basic form of H active site to accept a proton" evidence="8">
    <location>
        <position position="91"/>
    </location>
</feature>
<comment type="subunit">
    <text evidence="8">Monomer.</text>
</comment>
<dbReference type="NCBIfam" id="TIGR00447">
    <property type="entry name" value="pth"/>
    <property type="match status" value="1"/>
</dbReference>
<evidence type="ECO:0000256" key="8">
    <source>
        <dbReference type="HAMAP-Rule" id="MF_00083"/>
    </source>
</evidence>
<dbReference type="PANTHER" id="PTHR17224">
    <property type="entry name" value="PEPTIDYL-TRNA HYDROLASE"/>
    <property type="match status" value="1"/>
</dbReference>
<evidence type="ECO:0000256" key="10">
    <source>
        <dbReference type="RuleBase" id="RU004320"/>
    </source>
</evidence>
<evidence type="ECO:0000256" key="9">
    <source>
        <dbReference type="RuleBase" id="RU000673"/>
    </source>
</evidence>
<keyword evidence="4 8" id="KW-0694">RNA-binding</keyword>
<reference evidence="12" key="2">
    <citation type="submission" date="2020-04" db="EMBL/GenBank/DDBJ databases">
        <authorList>
            <person name="Tanveer F."/>
            <person name="Xie Y."/>
            <person name="Shinwari Z.K."/>
        </authorList>
    </citation>
    <scope>NUCLEOTIDE SEQUENCE</scope>
    <source>
        <strain evidence="12">MOSEL-ME25</strain>
    </source>
</reference>
<feature type="binding site" evidence="8">
    <location>
        <position position="14"/>
    </location>
    <ligand>
        <name>tRNA</name>
        <dbReference type="ChEBI" id="CHEBI:17843"/>
    </ligand>
</feature>
<comment type="function">
    <text evidence="8">Hydrolyzes ribosome-free peptidyl-tRNAs (with 1 or more amino acids incorporated), which drop off the ribosome during protein synthesis, or as a result of ribosome stalling.</text>
</comment>
<evidence type="ECO:0000256" key="2">
    <source>
        <dbReference type="ARBA" id="ARBA00022555"/>
    </source>
</evidence>
<dbReference type="EC" id="3.1.1.29" evidence="1 8"/>
<evidence type="ECO:0000313" key="13">
    <source>
        <dbReference type="Proteomes" id="UP000031546"/>
    </source>
</evidence>
<dbReference type="InterPro" id="IPR036416">
    <property type="entry name" value="Pept_tRNA_hydro_sf"/>
</dbReference>
<feature type="active site" description="Proton acceptor" evidence="8">
    <location>
        <position position="19"/>
    </location>
</feature>
<dbReference type="PROSITE" id="PS01196">
    <property type="entry name" value="PEPT_TRNA_HYDROL_2"/>
    <property type="match status" value="1"/>
</dbReference>
<organism evidence="11 13">
    <name type="scientific">Salinicoccus roseus</name>
    <dbReference type="NCBI Taxonomy" id="45670"/>
    <lineage>
        <taxon>Bacteria</taxon>
        <taxon>Bacillati</taxon>
        <taxon>Bacillota</taxon>
        <taxon>Bacilli</taxon>
        <taxon>Bacillales</taxon>
        <taxon>Staphylococcaceae</taxon>
        <taxon>Salinicoccus</taxon>
    </lineage>
</organism>
<evidence type="ECO:0000256" key="1">
    <source>
        <dbReference type="ARBA" id="ARBA00013260"/>
    </source>
</evidence>
<evidence type="ECO:0000256" key="4">
    <source>
        <dbReference type="ARBA" id="ARBA00022884"/>
    </source>
</evidence>
<keyword evidence="3 8" id="KW-0378">Hydrolase</keyword>
<dbReference type="RefSeq" id="WP_040106327.1">
    <property type="nucleotide sequence ID" value="NZ_BMCA01000002.1"/>
</dbReference>
<comment type="caution">
    <text evidence="11">The sequence shown here is derived from an EMBL/GenBank/DDBJ whole genome shotgun (WGS) entry which is preliminary data.</text>
</comment>
<dbReference type="Gene3D" id="3.40.50.1470">
    <property type="entry name" value="Peptidyl-tRNA hydrolase"/>
    <property type="match status" value="1"/>
</dbReference>
<comment type="subcellular location">
    <subcellularLocation>
        <location evidence="8">Cytoplasm</location>
    </subcellularLocation>
</comment>
<gene>
    <name evidence="8 12" type="primary">pth</name>
    <name evidence="12" type="ORF">F7P68_0010580</name>
    <name evidence="11" type="ORF">SN16_09200</name>
</gene>
<dbReference type="FunFam" id="3.40.50.1470:FF:000001">
    <property type="entry name" value="Peptidyl-tRNA hydrolase"/>
    <property type="match status" value="1"/>
</dbReference>
<reference evidence="11 13" key="1">
    <citation type="submission" date="2015-01" db="EMBL/GenBank/DDBJ databases">
        <title>Genome sequences of high lactate-tolerant strain Salinicoccus roseus W12 with industrial interest.</title>
        <authorList>
            <person name="Wang H."/>
            <person name="Yu B."/>
        </authorList>
    </citation>
    <scope>NUCLEOTIDE SEQUENCE [LARGE SCALE GENOMIC DNA]</scope>
    <source>
        <strain evidence="11 13">W12</strain>
    </source>
</reference>
<dbReference type="CDD" id="cd00462">
    <property type="entry name" value="PTH"/>
    <property type="match status" value="1"/>
</dbReference>
<dbReference type="InterPro" id="IPR018171">
    <property type="entry name" value="Pept_tRNA_hydro_CS"/>
</dbReference>
<keyword evidence="14" id="KW-1185">Reference proteome</keyword>
<evidence type="ECO:0000313" key="14">
    <source>
        <dbReference type="Proteomes" id="UP000527860"/>
    </source>
</evidence>
<evidence type="ECO:0000313" key="11">
    <source>
        <dbReference type="EMBL" id="KIH70426.1"/>
    </source>
</evidence>
<dbReference type="GO" id="GO:0072344">
    <property type="term" value="P:rescue of stalled ribosome"/>
    <property type="evidence" value="ECO:0007669"/>
    <property type="project" value="UniProtKB-UniRule"/>
</dbReference>
<dbReference type="HAMAP" id="MF_00083">
    <property type="entry name" value="Pept_tRNA_hydro_bact"/>
    <property type="match status" value="1"/>
</dbReference>
<keyword evidence="8" id="KW-0963">Cytoplasm</keyword>
<accession>A0A0C2HLL3</accession>
<evidence type="ECO:0000256" key="7">
    <source>
        <dbReference type="ARBA" id="ARBA00050038"/>
    </source>
</evidence>
<dbReference type="GeneID" id="77845733"/>
<evidence type="ECO:0000256" key="6">
    <source>
        <dbReference type="ARBA" id="ARBA00048707"/>
    </source>
</evidence>
<dbReference type="PANTHER" id="PTHR17224:SF1">
    <property type="entry name" value="PEPTIDYL-TRNA HYDROLASE"/>
    <property type="match status" value="1"/>
</dbReference>
<dbReference type="PROSITE" id="PS01195">
    <property type="entry name" value="PEPT_TRNA_HYDROL_1"/>
    <property type="match status" value="1"/>
</dbReference>
<evidence type="ECO:0000256" key="5">
    <source>
        <dbReference type="ARBA" id="ARBA00038063"/>
    </source>
</evidence>
<reference evidence="12" key="3">
    <citation type="submission" date="2022-12" db="EMBL/GenBank/DDBJ databases">
        <title>Genome analysis and biological profiling of marine Salinicoccus roseus MOSEL-ME25.</title>
        <authorList>
            <person name="Mirza F.T."/>
            <person name="Xie Y."/>
            <person name="Shinwari Z.K."/>
        </authorList>
    </citation>
    <scope>NUCLEOTIDE SEQUENCE</scope>
    <source>
        <strain evidence="12">MOSEL-ME25</strain>
    </source>
</reference>
<dbReference type="OrthoDB" id="9800507at2"/>
<evidence type="ECO:0000313" key="12">
    <source>
        <dbReference type="EMBL" id="MDB0580974.1"/>
    </source>
</evidence>
<dbReference type="GO" id="GO:0004045">
    <property type="term" value="F:peptidyl-tRNA hydrolase activity"/>
    <property type="evidence" value="ECO:0007669"/>
    <property type="project" value="UniProtKB-UniRule"/>
</dbReference>
<dbReference type="Proteomes" id="UP000031546">
    <property type="component" value="Unassembled WGS sequence"/>
</dbReference>
<feature type="site" description="Discriminates between blocked and unblocked aminoacyl-tRNA" evidence="8">
    <location>
        <position position="9"/>
    </location>
</feature>
<dbReference type="Pfam" id="PF01195">
    <property type="entry name" value="Pept_tRNA_hydro"/>
    <property type="match status" value="1"/>
</dbReference>
<dbReference type="Proteomes" id="UP000527860">
    <property type="component" value="Unassembled WGS sequence"/>
</dbReference>
<sequence length="190" mass="21125">MKCVIGLGNPGKKYDNTRHNIGFMAVDHMADMLGIEMANKKFKCLIGVGYHKGEKVMLVKPQTFMNLSGEGVRPLLDYYKVAVEDILVLYDDLDLPVGRLRLRKKGSGGGHNGIKSLNQHLGTEKYKRIRIGIDRPAPGASIPGYVLARFPKSEQPLIEKIITRTSEASAAFLTEPFEEVMTEYNGDVDE</sequence>
<evidence type="ECO:0000256" key="3">
    <source>
        <dbReference type="ARBA" id="ARBA00022801"/>
    </source>
</evidence>
<comment type="similarity">
    <text evidence="5 8 10">Belongs to the PTH family.</text>
</comment>
<dbReference type="GO" id="GO:0005737">
    <property type="term" value="C:cytoplasm"/>
    <property type="evidence" value="ECO:0007669"/>
    <property type="project" value="UniProtKB-SubCell"/>
</dbReference>
<dbReference type="EMBL" id="JXII01000007">
    <property type="protein sequence ID" value="KIH70426.1"/>
    <property type="molecule type" value="Genomic_DNA"/>
</dbReference>